<sequence length="67" mass="8034">MKQNEKNNYPKYHDVRIETYLAKFPRNLQLWGTQNARSICLNQLVTRTNKLSQINHNHKMSFKGFLI</sequence>
<protein>
    <submittedName>
        <fullName evidence="1">Uncharacterized protein</fullName>
    </submittedName>
</protein>
<dbReference type="EMBL" id="GGEC01091161">
    <property type="protein sequence ID" value="MBX71645.1"/>
    <property type="molecule type" value="Transcribed_RNA"/>
</dbReference>
<organism evidence="1">
    <name type="scientific">Rhizophora mucronata</name>
    <name type="common">Asiatic mangrove</name>
    <dbReference type="NCBI Taxonomy" id="61149"/>
    <lineage>
        <taxon>Eukaryota</taxon>
        <taxon>Viridiplantae</taxon>
        <taxon>Streptophyta</taxon>
        <taxon>Embryophyta</taxon>
        <taxon>Tracheophyta</taxon>
        <taxon>Spermatophyta</taxon>
        <taxon>Magnoliopsida</taxon>
        <taxon>eudicotyledons</taxon>
        <taxon>Gunneridae</taxon>
        <taxon>Pentapetalae</taxon>
        <taxon>rosids</taxon>
        <taxon>fabids</taxon>
        <taxon>Malpighiales</taxon>
        <taxon>Rhizophoraceae</taxon>
        <taxon>Rhizophora</taxon>
    </lineage>
</organism>
<reference evidence="1" key="1">
    <citation type="submission" date="2018-02" db="EMBL/GenBank/DDBJ databases">
        <title>Rhizophora mucronata_Transcriptome.</title>
        <authorList>
            <person name="Meera S.P."/>
            <person name="Sreeshan A."/>
            <person name="Augustine A."/>
        </authorList>
    </citation>
    <scope>NUCLEOTIDE SEQUENCE</scope>
    <source>
        <tissue evidence="1">Leaf</tissue>
    </source>
</reference>
<accession>A0A2P2QXG7</accession>
<name>A0A2P2QXG7_RHIMU</name>
<proteinExistence type="predicted"/>
<evidence type="ECO:0000313" key="1">
    <source>
        <dbReference type="EMBL" id="MBX71645.1"/>
    </source>
</evidence>
<dbReference type="AlphaFoldDB" id="A0A2P2QXG7"/>